<reference evidence="17 18" key="1">
    <citation type="submission" date="2017-09" db="EMBL/GenBank/DDBJ databases">
        <title>Reassesment of A. cryaerophilus.</title>
        <authorList>
            <person name="Perez-Cataluna A."/>
            <person name="Collado L."/>
            <person name="Salgado O."/>
            <person name="Lefinanco V."/>
            <person name="Figueras M.J."/>
        </authorList>
    </citation>
    <scope>NUCLEOTIDE SEQUENCE [LARGE SCALE GENOMIC DNA]</scope>
    <source>
        <strain evidence="17 18">LMG 9861</strain>
    </source>
</reference>
<dbReference type="AlphaFoldDB" id="A0A2S9SP19"/>
<evidence type="ECO:0000256" key="5">
    <source>
        <dbReference type="ARBA" id="ARBA00022525"/>
    </source>
</evidence>
<keyword evidence="8 16" id="KW-0472">Membrane</keyword>
<sequence length="630" mass="72413">MSTNRLFLIFCSVIATLFFWHYLGEKAILKDNSNSFDKLQCVSYAPYGKDESPFFFDKGMVLKEENIRKDMELLSKYTSCVRTYSTVGQELVPKVAKELGMQVLMGIWIGKEEKQAVAEIATLKELAKQYPEVIKAIIVGNEVLLRGDQTDVQLAKYIKEVKEALPQYPVTYADVWEFWLKYPKIKELTDFVTIHILPYWEDEPKNIHDSIEHVKNVRLEVEKELGTSNILIGETGWPSEGRMREDAAPSKINQAIYIRDFVKLANEHNWQYNIIEAIDQPWKRKSEGAVGGFWGIFDKDRADKNVFSGDVSNFPNYLYLAFGSLVLILGFFLRFKNEQTSTIRLITFSVVNTVFATLFMLQVEQYVVISRNNLEVIWAILLLGTQLYVYYELLKHIVSKNQYEIISKVAFYFSMIFVFIMTVNIAYNGRYENFEIYGLIILAISFLWSYFGKFDRLKFGNFERLFAIILFINTLVMVYNETTLNIFSNILAVINLVFVIILCVGSLKNSSLNELKKPIIYIVAICIAILLFKHGFIMNRDMDISCKLNGGGFLCSIVGNVWYLLYFNYIGIAAIIASMFALLVDKKPFIITALVLSILASMLTNTFLGAIAFIIVLYTITKDKNKKLLN</sequence>
<feature type="transmembrane region" description="Helical" evidence="16">
    <location>
        <begin position="519"/>
        <end position="537"/>
    </location>
</feature>
<feature type="transmembrane region" description="Helical" evidence="16">
    <location>
        <begin position="405"/>
        <end position="428"/>
    </location>
</feature>
<evidence type="ECO:0000256" key="10">
    <source>
        <dbReference type="ARBA" id="ARBA00023277"/>
    </source>
</evidence>
<evidence type="ECO:0000256" key="12">
    <source>
        <dbReference type="ARBA" id="ARBA00023326"/>
    </source>
</evidence>
<name>A0A2S9SP19_9BACT</name>
<evidence type="ECO:0000256" key="14">
    <source>
        <dbReference type="ARBA" id="ARBA00042373"/>
    </source>
</evidence>
<dbReference type="GO" id="GO:0000272">
    <property type="term" value="P:polysaccharide catabolic process"/>
    <property type="evidence" value="ECO:0007669"/>
    <property type="project" value="UniProtKB-KW"/>
</dbReference>
<evidence type="ECO:0000256" key="9">
    <source>
        <dbReference type="ARBA" id="ARBA00023180"/>
    </source>
</evidence>
<dbReference type="GO" id="GO:0004553">
    <property type="term" value="F:hydrolase activity, hydrolyzing O-glycosyl compounds"/>
    <property type="evidence" value="ECO:0007669"/>
    <property type="project" value="InterPro"/>
</dbReference>
<evidence type="ECO:0000256" key="11">
    <source>
        <dbReference type="ARBA" id="ARBA00023316"/>
    </source>
</evidence>
<feature type="transmembrane region" description="Helical" evidence="16">
    <location>
        <begin position="486"/>
        <end position="507"/>
    </location>
</feature>
<evidence type="ECO:0000256" key="7">
    <source>
        <dbReference type="ARBA" id="ARBA00022801"/>
    </source>
</evidence>
<organism evidence="17 18">
    <name type="scientific">Aliarcobacter cryaerophilus</name>
    <dbReference type="NCBI Taxonomy" id="28198"/>
    <lineage>
        <taxon>Bacteria</taxon>
        <taxon>Pseudomonadati</taxon>
        <taxon>Campylobacterota</taxon>
        <taxon>Epsilonproteobacteria</taxon>
        <taxon>Campylobacterales</taxon>
        <taxon>Arcobacteraceae</taxon>
        <taxon>Aliarcobacter</taxon>
    </lineage>
</organism>
<evidence type="ECO:0000256" key="13">
    <source>
        <dbReference type="ARBA" id="ARBA00037649"/>
    </source>
</evidence>
<feature type="transmembrane region" description="Helical" evidence="16">
    <location>
        <begin position="345"/>
        <end position="363"/>
    </location>
</feature>
<protein>
    <recommendedName>
        <fullName evidence="15">Endo-1,3-beta-glucanase btgC</fullName>
    </recommendedName>
    <alternativeName>
        <fullName evidence="14">Laminarinase btgC</fullName>
    </alternativeName>
</protein>
<accession>A0A2S9SP19</accession>
<keyword evidence="3" id="KW-1003">Cell membrane</keyword>
<feature type="transmembrane region" description="Helical" evidence="16">
    <location>
        <begin position="563"/>
        <end position="584"/>
    </location>
</feature>
<dbReference type="PROSITE" id="PS00587">
    <property type="entry name" value="GLYCOSYL_HYDROL_F17"/>
    <property type="match status" value="1"/>
</dbReference>
<gene>
    <name evidence="17" type="ORF">CJ669_03855</name>
</gene>
<evidence type="ECO:0000313" key="17">
    <source>
        <dbReference type="EMBL" id="PRM88330.1"/>
    </source>
</evidence>
<evidence type="ECO:0000256" key="3">
    <source>
        <dbReference type="ARBA" id="ARBA00022475"/>
    </source>
</evidence>
<feature type="transmembrane region" description="Helical" evidence="16">
    <location>
        <begin position="591"/>
        <end position="620"/>
    </location>
</feature>
<dbReference type="GO" id="GO:0071555">
    <property type="term" value="P:cell wall organization"/>
    <property type="evidence" value="ECO:0007669"/>
    <property type="project" value="UniProtKB-KW"/>
</dbReference>
<keyword evidence="5" id="KW-0964">Secreted</keyword>
<keyword evidence="16" id="KW-1133">Transmembrane helix</keyword>
<dbReference type="GO" id="GO:0005886">
    <property type="term" value="C:plasma membrane"/>
    <property type="evidence" value="ECO:0007669"/>
    <property type="project" value="UniProtKB-SubCell"/>
</dbReference>
<dbReference type="Proteomes" id="UP000239065">
    <property type="component" value="Unassembled WGS sequence"/>
</dbReference>
<evidence type="ECO:0000256" key="2">
    <source>
        <dbReference type="ARBA" id="ARBA00004236"/>
    </source>
</evidence>
<feature type="transmembrane region" description="Helical" evidence="16">
    <location>
        <begin position="375"/>
        <end position="393"/>
    </location>
</feature>
<keyword evidence="16" id="KW-0812">Transmembrane</keyword>
<evidence type="ECO:0000256" key="8">
    <source>
        <dbReference type="ARBA" id="ARBA00023136"/>
    </source>
</evidence>
<dbReference type="InterPro" id="IPR050732">
    <property type="entry name" value="Beta-glucan_modifiers"/>
</dbReference>
<evidence type="ECO:0000256" key="4">
    <source>
        <dbReference type="ARBA" id="ARBA00022512"/>
    </source>
</evidence>
<feature type="transmembrane region" description="Helical" evidence="16">
    <location>
        <begin position="464"/>
        <end position="480"/>
    </location>
</feature>
<feature type="transmembrane region" description="Helical" evidence="16">
    <location>
        <begin position="434"/>
        <end position="452"/>
    </location>
</feature>
<dbReference type="InterPro" id="IPR000490">
    <property type="entry name" value="Glyco_hydro_17"/>
</dbReference>
<feature type="transmembrane region" description="Helical" evidence="16">
    <location>
        <begin position="317"/>
        <end position="333"/>
    </location>
</feature>
<evidence type="ECO:0000256" key="16">
    <source>
        <dbReference type="SAM" id="Phobius"/>
    </source>
</evidence>
<keyword evidence="6" id="KW-0732">Signal</keyword>
<evidence type="ECO:0000256" key="1">
    <source>
        <dbReference type="ARBA" id="ARBA00004191"/>
    </source>
</evidence>
<evidence type="ECO:0000256" key="6">
    <source>
        <dbReference type="ARBA" id="ARBA00022729"/>
    </source>
</evidence>
<dbReference type="Gene3D" id="3.20.20.80">
    <property type="entry name" value="Glycosidases"/>
    <property type="match status" value="1"/>
</dbReference>
<proteinExistence type="predicted"/>
<comment type="function">
    <text evidence="13">Glucanases play a role in cell expansion during growth, in cell-cell fusion during mating, and in spore release during sporulation. This enzyme may be involved in beta-glucan degradation. Active on laminarin and lichenan.</text>
</comment>
<evidence type="ECO:0000256" key="15">
    <source>
        <dbReference type="ARBA" id="ARBA00043078"/>
    </source>
</evidence>
<evidence type="ECO:0000313" key="18">
    <source>
        <dbReference type="Proteomes" id="UP000239065"/>
    </source>
</evidence>
<dbReference type="EMBL" id="NXGJ01000003">
    <property type="protein sequence ID" value="PRM88330.1"/>
    <property type="molecule type" value="Genomic_DNA"/>
</dbReference>
<comment type="subcellular location">
    <subcellularLocation>
        <location evidence="2">Cell membrane</location>
    </subcellularLocation>
    <subcellularLocation>
        <location evidence="1">Secreted</location>
        <location evidence="1">Cell wall</location>
    </subcellularLocation>
</comment>
<dbReference type="InterPro" id="IPR017853">
    <property type="entry name" value="GH"/>
</dbReference>
<dbReference type="SUPFAM" id="SSF51445">
    <property type="entry name" value="(Trans)glycosidases"/>
    <property type="match status" value="1"/>
</dbReference>
<dbReference type="PANTHER" id="PTHR16631">
    <property type="entry name" value="GLUCAN 1,3-BETA-GLUCOSIDASE"/>
    <property type="match status" value="1"/>
</dbReference>
<keyword evidence="10" id="KW-0119">Carbohydrate metabolism</keyword>
<keyword evidence="4" id="KW-0134">Cell wall</keyword>
<keyword evidence="9" id="KW-0325">Glycoprotein</keyword>
<comment type="caution">
    <text evidence="17">The sequence shown here is derived from an EMBL/GenBank/DDBJ whole genome shotgun (WGS) entry which is preliminary data.</text>
</comment>
<dbReference type="RefSeq" id="WP_105908780.1">
    <property type="nucleotide sequence ID" value="NZ_NXGJ01000003.1"/>
</dbReference>
<keyword evidence="12" id="KW-0624">Polysaccharide degradation</keyword>
<keyword evidence="7 17" id="KW-0378">Hydrolase</keyword>
<dbReference type="PANTHER" id="PTHR16631:SF17">
    <property type="entry name" value="GLUCAN ENDO-1,3-BETA-GLUCOSIDASE BTGC"/>
    <property type="match status" value="1"/>
</dbReference>
<feature type="transmembrane region" description="Helical" evidence="16">
    <location>
        <begin position="7"/>
        <end position="23"/>
    </location>
</feature>
<keyword evidence="11" id="KW-0961">Cell wall biogenesis/degradation</keyword>